<feature type="compositionally biased region" description="Basic and acidic residues" evidence="1">
    <location>
        <begin position="314"/>
        <end position="331"/>
    </location>
</feature>
<dbReference type="Proteomes" id="UP000799428">
    <property type="component" value="Unassembled WGS sequence"/>
</dbReference>
<sequence>MAANGANVGVNLGAMMSNHMVQKLFGVFIAGMIFSPIVTNILPSHRIDNHQTGLQPVITPELVTMAPNVPVSTIFGRPYTICFTIDPNLASSPPAPKHIISSLLGDDSDTINLKITDNLVSDEGQTYEQPNIAYSQVVSLLALVCLVIAWLGCLICNRPDASVPTVPVPDTPVPFAPVIIAPVTLPDGNILNIPGTQVAVDEETSPHIIQNQTVHSLLKQIIDAQKTLANSFKTELDKSKTSNTEKLEKITQLLQDADDAKILDKKHVEQVTQLTDMLDQTQQILVDANARNQQAVQDLKIKHAAELKTLQTEADERDKQRVLEGDQMSKDLEDEISDLEKRLRESEIQRKTDAEDTKRDHQEKLQAQERKSEAAETKREESERKLEDLRRQIDDAEVKRQQEAEEAQRKLAALEKSLKEAKDQHEKKPKTDEKKIKTVEDSPKKEEPVKTPLSFSSAGQELPPNTPRGPKSPKGRKILKPRGRASTRKPVDLSSGQAPPNVTFGQAPVTSVKQSDQDCNSVKLGDQDDQINIFAGTSNQSSAPIEQPDQAFNSSEFSSAPQQDDQLNAFSGTFDQLNAPLEQLGQDFNSFHLYDAPEQDDQFNDFSGTLDQFNDFPGTLGQANDFSGAFGQVSVFSGTLGQVNAPFEQLDQGFNSFQTYGVPQQDGQSNAFFGNPSFVFDQLPDASYQEDQTMNSSFLNMDIDTGTIDNVALDTISAPPTLPKASIDDSLIDPALFELNNRQKEAAEDTDVQMTEDVLAPPTLPEAPIDDFLIDPALPEPDNRQKETAEDSDAELLEVVLGLLNDDDTDWLTVGDGIESFGAPVDTPSSNDDNTEGTSNDEDANRLTIAEEIELFGAPVDNPSYDDNNNTEGVQSILFVFLPATARALQTSEHRPGQWRQGMLAPEIWSSTPWHTMATRTNNEATNEATSDQRSDQRPATSDYPPIPPFSDSQMSADDRSRLAELARTPFAPTP</sequence>
<organism evidence="3 4">
    <name type="scientific">Pleomassaria siparia CBS 279.74</name>
    <dbReference type="NCBI Taxonomy" id="1314801"/>
    <lineage>
        <taxon>Eukaryota</taxon>
        <taxon>Fungi</taxon>
        <taxon>Dikarya</taxon>
        <taxon>Ascomycota</taxon>
        <taxon>Pezizomycotina</taxon>
        <taxon>Dothideomycetes</taxon>
        <taxon>Pleosporomycetidae</taxon>
        <taxon>Pleosporales</taxon>
        <taxon>Pleomassariaceae</taxon>
        <taxon>Pleomassaria</taxon>
    </lineage>
</organism>
<keyword evidence="4" id="KW-1185">Reference proteome</keyword>
<keyword evidence="2" id="KW-0472">Membrane</keyword>
<protein>
    <submittedName>
        <fullName evidence="3">Uncharacterized protein</fullName>
    </submittedName>
</protein>
<keyword evidence="2" id="KW-0812">Transmembrane</keyword>
<reference evidence="3" key="1">
    <citation type="journal article" date="2020" name="Stud. Mycol.">
        <title>101 Dothideomycetes genomes: a test case for predicting lifestyles and emergence of pathogens.</title>
        <authorList>
            <person name="Haridas S."/>
            <person name="Albert R."/>
            <person name="Binder M."/>
            <person name="Bloem J."/>
            <person name="Labutti K."/>
            <person name="Salamov A."/>
            <person name="Andreopoulos B."/>
            <person name="Baker S."/>
            <person name="Barry K."/>
            <person name="Bills G."/>
            <person name="Bluhm B."/>
            <person name="Cannon C."/>
            <person name="Castanera R."/>
            <person name="Culley D."/>
            <person name="Daum C."/>
            <person name="Ezra D."/>
            <person name="Gonzalez J."/>
            <person name="Henrissat B."/>
            <person name="Kuo A."/>
            <person name="Liang C."/>
            <person name="Lipzen A."/>
            <person name="Lutzoni F."/>
            <person name="Magnuson J."/>
            <person name="Mondo S."/>
            <person name="Nolan M."/>
            <person name="Ohm R."/>
            <person name="Pangilinan J."/>
            <person name="Park H.-J."/>
            <person name="Ramirez L."/>
            <person name="Alfaro M."/>
            <person name="Sun H."/>
            <person name="Tritt A."/>
            <person name="Yoshinaga Y."/>
            <person name="Zwiers L.-H."/>
            <person name="Turgeon B."/>
            <person name="Goodwin S."/>
            <person name="Spatafora J."/>
            <person name="Crous P."/>
            <person name="Grigoriev I."/>
        </authorList>
    </citation>
    <scope>NUCLEOTIDE SEQUENCE</scope>
    <source>
        <strain evidence="3">CBS 279.74</strain>
    </source>
</reference>
<dbReference type="EMBL" id="MU005770">
    <property type="protein sequence ID" value="KAF2709666.1"/>
    <property type="molecule type" value="Genomic_DNA"/>
</dbReference>
<feature type="transmembrane region" description="Helical" evidence="2">
    <location>
        <begin position="24"/>
        <end position="42"/>
    </location>
</feature>
<keyword evidence="2" id="KW-1133">Transmembrane helix</keyword>
<evidence type="ECO:0000313" key="4">
    <source>
        <dbReference type="Proteomes" id="UP000799428"/>
    </source>
</evidence>
<feature type="region of interest" description="Disordered" evidence="1">
    <location>
        <begin position="816"/>
        <end position="843"/>
    </location>
</feature>
<evidence type="ECO:0000313" key="3">
    <source>
        <dbReference type="EMBL" id="KAF2709666.1"/>
    </source>
</evidence>
<feature type="compositionally biased region" description="Basic residues" evidence="1">
    <location>
        <begin position="471"/>
        <end position="487"/>
    </location>
</feature>
<feature type="transmembrane region" description="Helical" evidence="2">
    <location>
        <begin position="132"/>
        <end position="152"/>
    </location>
</feature>
<feature type="region of interest" description="Disordered" evidence="1">
    <location>
        <begin position="538"/>
        <end position="565"/>
    </location>
</feature>
<name>A0A6G1K9U2_9PLEO</name>
<proteinExistence type="predicted"/>
<feature type="compositionally biased region" description="Acidic residues" evidence="1">
    <location>
        <begin position="833"/>
        <end position="842"/>
    </location>
</feature>
<accession>A0A6G1K9U2</accession>
<feature type="region of interest" description="Disordered" evidence="1">
    <location>
        <begin position="761"/>
        <end position="792"/>
    </location>
</feature>
<evidence type="ECO:0000256" key="1">
    <source>
        <dbReference type="SAM" id="MobiDB-lite"/>
    </source>
</evidence>
<gene>
    <name evidence="3" type="ORF">K504DRAFT_502384</name>
</gene>
<feature type="compositionally biased region" description="Polar residues" evidence="1">
    <location>
        <begin position="494"/>
        <end position="519"/>
    </location>
</feature>
<evidence type="ECO:0000256" key="2">
    <source>
        <dbReference type="SAM" id="Phobius"/>
    </source>
</evidence>
<dbReference type="AlphaFoldDB" id="A0A6G1K9U2"/>
<feature type="region of interest" description="Disordered" evidence="1">
    <location>
        <begin position="924"/>
        <end position="975"/>
    </location>
</feature>
<feature type="compositionally biased region" description="Basic and acidic residues" evidence="1">
    <location>
        <begin position="338"/>
        <end position="449"/>
    </location>
</feature>
<feature type="region of interest" description="Disordered" evidence="1">
    <location>
        <begin position="312"/>
        <end position="519"/>
    </location>
</feature>